<name>M7XVD2_9BACT</name>
<dbReference type="AlphaFoldDB" id="M7XVD2"/>
<evidence type="ECO:0000313" key="2">
    <source>
        <dbReference type="EMBL" id="EMS32442.1"/>
    </source>
</evidence>
<dbReference type="InterPro" id="IPR032557">
    <property type="entry name" value="DUF4935"/>
</dbReference>
<proteinExistence type="predicted"/>
<organism evidence="2 3">
    <name type="scientific">Mariniradius saccharolyticus AK6</name>
    <dbReference type="NCBI Taxonomy" id="1239962"/>
    <lineage>
        <taxon>Bacteria</taxon>
        <taxon>Pseudomonadati</taxon>
        <taxon>Bacteroidota</taxon>
        <taxon>Cytophagia</taxon>
        <taxon>Cytophagales</taxon>
        <taxon>Cyclobacteriaceae</taxon>
        <taxon>Mariniradius</taxon>
    </lineage>
</organism>
<dbReference type="eggNOG" id="ENOG502Z9B1">
    <property type="taxonomic scope" value="Bacteria"/>
</dbReference>
<dbReference type="OrthoDB" id="9766796at2"/>
<reference evidence="2" key="1">
    <citation type="submission" date="2013-01" db="EMBL/GenBank/DDBJ databases">
        <title>Genome assembly of Mariniradius saccharolyticus AK6.</title>
        <authorList>
            <person name="Vaidya B."/>
            <person name="Khatri I."/>
            <person name="Tanuku N.R.S."/>
            <person name="Subramanian S."/>
            <person name="Pinnaka A."/>
        </authorList>
    </citation>
    <scope>NUCLEOTIDE SEQUENCE [LARGE SCALE GENOMIC DNA]</scope>
    <source>
        <strain evidence="2">AK6</strain>
    </source>
</reference>
<evidence type="ECO:0000313" key="3">
    <source>
        <dbReference type="Proteomes" id="UP000010953"/>
    </source>
</evidence>
<dbReference type="EMBL" id="AMZY02000013">
    <property type="protein sequence ID" value="EMS32442.1"/>
    <property type="molecule type" value="Genomic_DNA"/>
</dbReference>
<keyword evidence="3" id="KW-1185">Reference proteome</keyword>
<dbReference type="InParanoid" id="M7XVD2"/>
<evidence type="ECO:0000259" key="1">
    <source>
        <dbReference type="Pfam" id="PF16289"/>
    </source>
</evidence>
<comment type="caution">
    <text evidence="2">The sequence shown here is derived from an EMBL/GenBank/DDBJ whole genome shotgun (WGS) entry which is preliminary data.</text>
</comment>
<dbReference type="Proteomes" id="UP000010953">
    <property type="component" value="Unassembled WGS sequence"/>
</dbReference>
<sequence>MKKKLLTHNISLDTSFFEQNNFLIGAKINELAELCKKGIANIFITDITYRETIARFRKNLVASEEKTKKPKEQLATNARVLRNFPEMKGYFELPKIDIEALHLKFKTDFDNWLKENKAVIIPTEHITIKEIFDAYFNNRHPFKEGEKKHEFPDAFTLKALVEYFSSKKQTSYLLSSDNDMLSYSSKILIPTEDSSLLYDLIIRTTNEEISERAIELLEDEFRNSKAFLEKETKEMIMRAIEDEIGSTYQIDELEIDSVQQIDISDIDLNSFSIVSLNTTDKTAKLECSITFSFEVSFSADDYSEAWYDKEDDKHHFVESKTFSIEDTYDIPVTINAHFDTDEEFAELEIEDINYGKKLDVMDSFNPRKHYY</sequence>
<gene>
    <name evidence="2" type="ORF">C943_01169</name>
</gene>
<feature type="domain" description="DUF4935" evidence="1">
    <location>
        <begin position="10"/>
        <end position="180"/>
    </location>
</feature>
<dbReference type="RefSeq" id="WP_008628805.1">
    <property type="nucleotide sequence ID" value="NZ_AMZY02000013.1"/>
</dbReference>
<dbReference type="Pfam" id="PF16289">
    <property type="entry name" value="PIN_12"/>
    <property type="match status" value="1"/>
</dbReference>
<protein>
    <recommendedName>
        <fullName evidence="1">DUF4935 domain-containing protein</fullName>
    </recommendedName>
</protein>
<accession>M7XVD2</accession>